<reference evidence="9" key="1">
    <citation type="submission" date="2018-11" db="EMBL/GenBank/DDBJ databases">
        <authorList>
            <consortium name="Pathogen Informatics"/>
        </authorList>
    </citation>
    <scope>NUCLEOTIDE SEQUENCE</scope>
</reference>
<evidence type="ECO:0000256" key="2">
    <source>
        <dbReference type="ARBA" id="ARBA00022679"/>
    </source>
</evidence>
<dbReference type="PANTHER" id="PTHR43448">
    <property type="entry name" value="PROTOHEME IX FARNESYLTRANSFERASE, MITOCHONDRIAL"/>
    <property type="match status" value="1"/>
</dbReference>
<keyword evidence="10" id="KW-1185">Reference proteome</keyword>
<dbReference type="AlphaFoldDB" id="A0A3S5FES3"/>
<keyword evidence="5" id="KW-0350">Heme biosynthesis</keyword>
<dbReference type="InterPro" id="IPR000537">
    <property type="entry name" value="UbiA_prenyltransferase"/>
</dbReference>
<comment type="caution">
    <text evidence="9">The sequence shown here is derived from an EMBL/GenBank/DDBJ whole genome shotgun (WGS) entry which is preliminary data.</text>
</comment>
<evidence type="ECO:0000256" key="1">
    <source>
        <dbReference type="ARBA" id="ARBA00004141"/>
    </source>
</evidence>
<feature type="transmembrane region" description="Helical" evidence="8">
    <location>
        <begin position="6"/>
        <end position="24"/>
    </location>
</feature>
<keyword evidence="6 8" id="KW-0472">Membrane</keyword>
<comment type="subcellular location">
    <subcellularLocation>
        <location evidence="1">Membrane</location>
        <topology evidence="1">Multi-pass membrane protein</topology>
    </subcellularLocation>
</comment>
<evidence type="ECO:0000256" key="5">
    <source>
        <dbReference type="ARBA" id="ARBA00023133"/>
    </source>
</evidence>
<evidence type="ECO:0000256" key="4">
    <source>
        <dbReference type="ARBA" id="ARBA00022989"/>
    </source>
</evidence>
<dbReference type="GO" id="GO:0016020">
    <property type="term" value="C:membrane"/>
    <property type="evidence" value="ECO:0007669"/>
    <property type="project" value="UniProtKB-SubCell"/>
</dbReference>
<dbReference type="OrthoDB" id="5211at2759"/>
<dbReference type="GO" id="GO:0008495">
    <property type="term" value="F:protoheme IX farnesyltransferase activity"/>
    <property type="evidence" value="ECO:0007669"/>
    <property type="project" value="InterPro"/>
</dbReference>
<dbReference type="Proteomes" id="UP000784294">
    <property type="component" value="Unassembled WGS sequence"/>
</dbReference>
<gene>
    <name evidence="9" type="ORF">PXEA_LOCUS20630</name>
</gene>
<evidence type="ECO:0000313" key="9">
    <source>
        <dbReference type="EMBL" id="VEL27190.1"/>
    </source>
</evidence>
<dbReference type="InterPro" id="IPR006369">
    <property type="entry name" value="Protohaem_IX_farnesylTrfase"/>
</dbReference>
<accession>A0A3S5FES3</accession>
<feature type="transmembrane region" description="Helical" evidence="8">
    <location>
        <begin position="36"/>
        <end position="54"/>
    </location>
</feature>
<evidence type="ECO:0000256" key="7">
    <source>
        <dbReference type="ARBA" id="ARBA00030253"/>
    </source>
</evidence>
<evidence type="ECO:0000256" key="8">
    <source>
        <dbReference type="SAM" id="Phobius"/>
    </source>
</evidence>
<evidence type="ECO:0000256" key="3">
    <source>
        <dbReference type="ARBA" id="ARBA00022692"/>
    </source>
</evidence>
<dbReference type="EMBL" id="CAAALY010085552">
    <property type="protein sequence ID" value="VEL27190.1"/>
    <property type="molecule type" value="Genomic_DNA"/>
</dbReference>
<organism evidence="9 10">
    <name type="scientific">Protopolystoma xenopodis</name>
    <dbReference type="NCBI Taxonomy" id="117903"/>
    <lineage>
        <taxon>Eukaryota</taxon>
        <taxon>Metazoa</taxon>
        <taxon>Spiralia</taxon>
        <taxon>Lophotrochozoa</taxon>
        <taxon>Platyhelminthes</taxon>
        <taxon>Monogenea</taxon>
        <taxon>Polyopisthocotylea</taxon>
        <taxon>Polystomatidea</taxon>
        <taxon>Polystomatidae</taxon>
        <taxon>Protopolystoma</taxon>
    </lineage>
</organism>
<dbReference type="GO" id="GO:0006784">
    <property type="term" value="P:heme A biosynthetic process"/>
    <property type="evidence" value="ECO:0007669"/>
    <property type="project" value="TreeGrafter"/>
</dbReference>
<evidence type="ECO:0000313" key="10">
    <source>
        <dbReference type="Proteomes" id="UP000784294"/>
    </source>
</evidence>
<dbReference type="InterPro" id="IPR044878">
    <property type="entry name" value="UbiA_sf"/>
</dbReference>
<feature type="transmembrane region" description="Helical" evidence="8">
    <location>
        <begin position="60"/>
        <end position="80"/>
    </location>
</feature>
<sequence>MLHLYTNPLVTELAAFNMLLYCFVYTPLKRLSQINTWIGAFVGAIPPLMGWAAVTESLQPGILACIYMYIYICCQHYHFLSHICWASFKRIEGFYVWSMYMQYKLFLKDTSSGYTYRCAIINS</sequence>
<dbReference type="Gene3D" id="1.10.357.140">
    <property type="entry name" value="UbiA prenyltransferase"/>
    <property type="match status" value="1"/>
</dbReference>
<proteinExistence type="predicted"/>
<keyword evidence="2" id="KW-0808">Transferase</keyword>
<keyword evidence="4 8" id="KW-1133">Transmembrane helix</keyword>
<name>A0A3S5FES3_9PLAT</name>
<dbReference type="GO" id="GO:0005739">
    <property type="term" value="C:mitochondrion"/>
    <property type="evidence" value="ECO:0007669"/>
    <property type="project" value="TreeGrafter"/>
</dbReference>
<keyword evidence="3 8" id="KW-0812">Transmembrane</keyword>
<protein>
    <recommendedName>
        <fullName evidence="7">Heme O synthase</fullName>
    </recommendedName>
</protein>
<evidence type="ECO:0000256" key="6">
    <source>
        <dbReference type="ARBA" id="ARBA00023136"/>
    </source>
</evidence>
<dbReference type="Pfam" id="PF01040">
    <property type="entry name" value="UbiA"/>
    <property type="match status" value="1"/>
</dbReference>
<dbReference type="PANTHER" id="PTHR43448:SF2">
    <property type="entry name" value="PROTOHEME IX FARNESYLTRANSFERASE, MITOCHONDRIAL"/>
    <property type="match status" value="1"/>
</dbReference>